<evidence type="ECO:0000313" key="3">
    <source>
        <dbReference type="Proteomes" id="UP000078595"/>
    </source>
</evidence>
<dbReference type="VEuPathDB" id="FungiDB:I303_05109"/>
<dbReference type="KEGG" id="kdj:28968808"/>
<dbReference type="AlphaFoldDB" id="A0A1A6A2G4"/>
<reference evidence="2" key="2">
    <citation type="submission" date="2013-07" db="EMBL/GenBank/DDBJ databases">
        <authorList>
            <consortium name="The Broad Institute Genome Sequencing Platform"/>
            <person name="Cuomo C."/>
            <person name="Litvintseva A."/>
            <person name="Chen Y."/>
            <person name="Heitman J."/>
            <person name="Sun S."/>
            <person name="Springer D."/>
            <person name="Dromer F."/>
            <person name="Young S.K."/>
            <person name="Zeng Q."/>
            <person name="Gargeya S."/>
            <person name="Fitzgerald M."/>
            <person name="Abouelleil A."/>
            <person name="Alvarado L."/>
            <person name="Berlin A.M."/>
            <person name="Chapman S.B."/>
            <person name="Dewar J."/>
            <person name="Goldberg J."/>
            <person name="Griggs A."/>
            <person name="Gujja S."/>
            <person name="Hansen M."/>
            <person name="Howarth C."/>
            <person name="Imamovic A."/>
            <person name="Larimer J."/>
            <person name="McCowan C."/>
            <person name="Murphy C."/>
            <person name="Pearson M."/>
            <person name="Priest M."/>
            <person name="Roberts A."/>
            <person name="Saif S."/>
            <person name="Shea T."/>
            <person name="Sykes S."/>
            <person name="Wortman J."/>
            <person name="Nusbaum C."/>
            <person name="Birren B."/>
        </authorList>
    </citation>
    <scope>NUCLEOTIDE SEQUENCE</scope>
    <source>
        <strain evidence="2">CBS 10117</strain>
    </source>
</reference>
<dbReference type="Proteomes" id="UP000078595">
    <property type="component" value="Chromosome 6"/>
</dbReference>
<organism evidence="1">
    <name type="scientific">Kwoniella dejecticola CBS 10117</name>
    <dbReference type="NCBI Taxonomy" id="1296121"/>
    <lineage>
        <taxon>Eukaryota</taxon>
        <taxon>Fungi</taxon>
        <taxon>Dikarya</taxon>
        <taxon>Basidiomycota</taxon>
        <taxon>Agaricomycotina</taxon>
        <taxon>Tremellomycetes</taxon>
        <taxon>Tremellales</taxon>
        <taxon>Cryptococcaceae</taxon>
        <taxon>Kwoniella</taxon>
    </lineage>
</organism>
<evidence type="ECO:0000313" key="1">
    <source>
        <dbReference type="EMBL" id="OBR84252.1"/>
    </source>
</evidence>
<dbReference type="RefSeq" id="XP_018262094.1">
    <property type="nucleotide sequence ID" value="XM_018408403.1"/>
</dbReference>
<name>A0A1A6A2G4_9TREE</name>
<reference evidence="1" key="1">
    <citation type="submission" date="2013-07" db="EMBL/GenBank/DDBJ databases">
        <title>The Genome Sequence of Cryptococcus dejecticola CBS10117.</title>
        <authorList>
            <consortium name="The Broad Institute Genome Sequencing Platform"/>
            <person name="Cuomo C."/>
            <person name="Litvintseva A."/>
            <person name="Chen Y."/>
            <person name="Heitman J."/>
            <person name="Sun S."/>
            <person name="Springer D."/>
            <person name="Dromer F."/>
            <person name="Young S.K."/>
            <person name="Zeng Q."/>
            <person name="Gargeya S."/>
            <person name="Fitzgerald M."/>
            <person name="Abouelleil A."/>
            <person name="Alvarado L."/>
            <person name="Berlin A.M."/>
            <person name="Chapman S.B."/>
            <person name="Dewar J."/>
            <person name="Goldberg J."/>
            <person name="Griggs A."/>
            <person name="Gujja S."/>
            <person name="Hansen M."/>
            <person name="Howarth C."/>
            <person name="Imamovic A."/>
            <person name="Larimer J."/>
            <person name="McCowan C."/>
            <person name="Murphy C."/>
            <person name="Pearson M."/>
            <person name="Priest M."/>
            <person name="Roberts A."/>
            <person name="Saif S."/>
            <person name="Shea T."/>
            <person name="Sykes S."/>
            <person name="Wortman J."/>
            <person name="Nusbaum C."/>
            <person name="Birren B."/>
        </authorList>
    </citation>
    <scope>NUCLEOTIDE SEQUENCE [LARGE SCALE GENOMIC DNA]</scope>
    <source>
        <strain evidence="1">CBS 10117</strain>
    </source>
</reference>
<proteinExistence type="predicted"/>
<accession>A0A1A6A2G4</accession>
<dbReference type="EMBL" id="CP144535">
    <property type="protein sequence ID" value="WWC62852.1"/>
    <property type="molecule type" value="Genomic_DNA"/>
</dbReference>
<dbReference type="EMBL" id="KI894032">
    <property type="protein sequence ID" value="OBR84252.1"/>
    <property type="molecule type" value="Genomic_DNA"/>
</dbReference>
<dbReference type="GeneID" id="28968808"/>
<sequence length="244" mass="26946">MQSVRDKWGRLATKYRPTSSRAEAHRSRPLFEDVEPGSLFAKINGKCYQYYSCEGHWTASPSGMTVEDSPARAEITQTWQLRDPTHLRVTIFDTSTGHPKTVGRAEVLSITLTSSKVVDAWNILGHHFVRDPSWDSSTNAYEALSPFANSFAGNLTSNVGGDRLNELDSLEFSIPDVDTDGSKISRNSDAITVQTSTNVDGLCVGGNIVEIRFNDHFTGRPPVGMHVPCTEVMTATMELSDFDR</sequence>
<reference evidence="2" key="3">
    <citation type="submission" date="2024-02" db="EMBL/GenBank/DDBJ databases">
        <title>Comparative genomics of Cryptococcus and Kwoniella reveals pathogenesis evolution and contrasting modes of karyotype evolution via chromosome fusion or intercentromeric recombination.</title>
        <authorList>
            <person name="Coelho M.A."/>
            <person name="David-Palma M."/>
            <person name="Shea T."/>
            <person name="Bowers K."/>
            <person name="McGinley-Smith S."/>
            <person name="Mohammad A.W."/>
            <person name="Gnirke A."/>
            <person name="Yurkov A.M."/>
            <person name="Nowrousian M."/>
            <person name="Sun S."/>
            <person name="Cuomo C.A."/>
            <person name="Heitman J."/>
        </authorList>
    </citation>
    <scope>NUCLEOTIDE SEQUENCE</scope>
    <source>
        <strain evidence="2">CBS 10117</strain>
    </source>
</reference>
<evidence type="ECO:0000313" key="2">
    <source>
        <dbReference type="EMBL" id="WWC62852.1"/>
    </source>
</evidence>
<protein>
    <submittedName>
        <fullName evidence="1">Uncharacterized protein</fullName>
    </submittedName>
</protein>
<gene>
    <name evidence="1" type="ORF">I303_05109</name>
    <name evidence="2" type="ORF">I303_105450</name>
</gene>
<keyword evidence="3" id="KW-1185">Reference proteome</keyword>